<gene>
    <name evidence="1" type="ORF">SAMN04488117_10310</name>
</gene>
<protein>
    <recommendedName>
        <fullName evidence="3">Acyl esterase</fullName>
    </recommendedName>
</protein>
<dbReference type="Proteomes" id="UP000182284">
    <property type="component" value="Unassembled WGS sequence"/>
</dbReference>
<evidence type="ECO:0008006" key="3">
    <source>
        <dbReference type="Google" id="ProtNLM"/>
    </source>
</evidence>
<dbReference type="Gene3D" id="3.90.550.10">
    <property type="entry name" value="Spore Coat Polysaccharide Biosynthesis Protein SpsA, Chain A"/>
    <property type="match status" value="1"/>
</dbReference>
<proteinExistence type="predicted"/>
<dbReference type="OrthoDB" id="7851643at2"/>
<organism evidence="1 2">
    <name type="scientific">Celeribacter baekdonensis</name>
    <dbReference type="NCBI Taxonomy" id="875171"/>
    <lineage>
        <taxon>Bacteria</taxon>
        <taxon>Pseudomonadati</taxon>
        <taxon>Pseudomonadota</taxon>
        <taxon>Alphaproteobacteria</taxon>
        <taxon>Rhodobacterales</taxon>
        <taxon>Roseobacteraceae</taxon>
        <taxon>Celeribacter</taxon>
    </lineage>
</organism>
<evidence type="ECO:0000313" key="2">
    <source>
        <dbReference type="Proteomes" id="UP000182284"/>
    </source>
</evidence>
<name>A0A1G7JAV8_9RHOB</name>
<evidence type="ECO:0000313" key="1">
    <source>
        <dbReference type="EMBL" id="SDF22035.1"/>
    </source>
</evidence>
<dbReference type="AlphaFoldDB" id="A0A1G7JAV8"/>
<dbReference type="RefSeq" id="WP_074642581.1">
    <property type="nucleotide sequence ID" value="NZ_FNBL01000003.1"/>
</dbReference>
<dbReference type="SUPFAM" id="SSF53448">
    <property type="entry name" value="Nucleotide-diphospho-sugar transferases"/>
    <property type="match status" value="1"/>
</dbReference>
<reference evidence="1 2" key="1">
    <citation type="submission" date="2016-10" db="EMBL/GenBank/DDBJ databases">
        <authorList>
            <person name="de Groot N.N."/>
        </authorList>
    </citation>
    <scope>NUCLEOTIDE SEQUENCE [LARGE SCALE GENOMIC DNA]</scope>
    <source>
        <strain evidence="1 2">DSM 27375</strain>
    </source>
</reference>
<sequence>MSASPPDLTLLPATSVPAEDTTAPLRFSFVSLVTNPEQYTAMVKSFIAKGFTTDICEYLYGDNRGGNAFDGFSGLNRLIRAARGTYVICLHQDVVASDDGIDVLEERLADLHRCDPNWGVAANAGRVGKQYHLRISDKHGMQRKRGDLPSQVDVVDENFFILRRDRLVFLSYDLKGFHLYGLDIVLKAQALGLTAYAIDFLVTHMGAATVDERYLACQDQFEAKMEKLMPNRVVQTLAEPIELRGHRYRFFYRSLRRYLRRQKILRRAERQKR</sequence>
<dbReference type="InterPro" id="IPR029044">
    <property type="entry name" value="Nucleotide-diphossugar_trans"/>
</dbReference>
<accession>A0A1G7JAV8</accession>
<dbReference type="EMBL" id="FNBL01000003">
    <property type="protein sequence ID" value="SDF22035.1"/>
    <property type="molecule type" value="Genomic_DNA"/>
</dbReference>